<sequence length="1164" mass="133794">MAEHNDADAVEERMPNGKQNLYNEKEYQNVSYSIIKARIGMLATAIGGPDHSSDSLDPPYRVGDDCLACIKDLIRWFKLVDDNQKRWDVEMATAEYKILQNDLIPILLDWESKTSAAARKSKKTGEDISVFFPNKSYYDRIALGTLQLMVLMTWPLIITDQSSYNQVNHYFELKKHQLLYKHAILTTENGKVLKAAIRLALNVMRLDKTERTARDNSLIRMVLHFLKNVVAIEPGEVTISSVKRLKKPLTMTEMLPTNITIDDVSIDSVIAAFDKNKVFGFLLTISSTLADTVDENFVNLPLLEVMFFLTKDLNPGRLFNNDGKSYKVGTNHVINDSNMTRSGKQLSELLAKEHEKRLTFVKNSSSRHSRFGGLLSIQTPQFTRLTVTSNSANIRDDAALQELDSRKKWNKSIRMRLDVIEGLSSSFFDTEGSSACVSNDNVKSMRNFLADFVDSAFNLLLKKVTDTFTSEIQDQISLHKIEYMLFISWFVKFQQSRSECDLDTNSDCVSGVLLDECYILFAKYLRESYEQKNWPVVHAGMLLFTDYLNFLLSLDESWNADVHAVISKILSENMLQLLASLPKSATSHSSQYIRSCVNLTHALLKTVDSFDQNNALTVESKRIRKVNLNHKTIERYAAENDLDYEQAFEILEDQFSQVTINFEKVFRAYLAESTVSSYIKYLQSYKELEERDIMRVLKFLQRVFVEAKEESLLFRIDFMILSREMLSQQGLPTVSDVRVHFTKFNQYFINQFRKKTKKMPSLYISILFPMLHDSQISYYMKHGTIKKSDSIFDTVSPSTFINMPDENSLPENALRDMQIGILVSSLIDDGYEELIESLLFNLHSVLNEVKKLELDTSNGQEEENVKKFPFHIEHNEIKRALYQQPDFRRLLILLMFAIPDGNHSDCYMVNKKSSSEIEFDIDTIEKHRSSPFESPAGKPANYFLESQSEDQGYHDSYESDMDSGNYFEDLENMDRRIEGRQLAKGTAQAKRIQGKNTKNKKRTKRHHSEMNETDSDDDEVNSTKIGAVSKEYIVDSDDEDPQFGKLFFENEGYLRQLLDKYNGSLSADQYSRFAQFCKERVSFNGELKNDYSDLFNGPVDDSTGLHINSQNTTVETIYNGDEIQEHHDSQILSSDEFQSDSGDEAFTEIVQRRDELQLEPDAKC</sequence>
<evidence type="ECO:0000313" key="13">
    <source>
        <dbReference type="Proteomes" id="UP000031516"/>
    </source>
</evidence>
<evidence type="ECO:0000256" key="5">
    <source>
        <dbReference type="ARBA" id="ARBA00022880"/>
    </source>
</evidence>
<dbReference type="PANTHER" id="PTHR22940">
    <property type="entry name" value="TIMEOUT/TIMELESS-2"/>
    <property type="match status" value="1"/>
</dbReference>
<comment type="subcellular location">
    <subcellularLocation>
        <location evidence="1">Nucleus</location>
    </subcellularLocation>
</comment>
<protein>
    <recommendedName>
        <fullName evidence="3">Topoisomerase 1-associated factor 1</fullName>
    </recommendedName>
</protein>
<dbReference type="GO" id="GO:0000076">
    <property type="term" value="P:DNA replication checkpoint signaling"/>
    <property type="evidence" value="ECO:0007669"/>
    <property type="project" value="TreeGrafter"/>
</dbReference>
<dbReference type="AlphaFoldDB" id="A0A0A8L3L6"/>
<comment type="similarity">
    <text evidence="2">Belongs to the timeless family.</text>
</comment>
<keyword evidence="6" id="KW-0234">DNA repair</keyword>
<dbReference type="PANTHER" id="PTHR22940:SF4">
    <property type="entry name" value="PROTEIN TIMELESS HOMOLOG"/>
    <property type="match status" value="1"/>
</dbReference>
<comment type="caution">
    <text evidence="12">The sequence shown here is derived from an EMBL/GenBank/DDBJ whole genome shotgun (WGS) entry which is preliminary data.</text>
</comment>
<organism evidence="12 13">
    <name type="scientific">Kluyveromyces dobzhanskii CBS 2104</name>
    <dbReference type="NCBI Taxonomy" id="1427455"/>
    <lineage>
        <taxon>Eukaryota</taxon>
        <taxon>Fungi</taxon>
        <taxon>Dikarya</taxon>
        <taxon>Ascomycota</taxon>
        <taxon>Saccharomycotina</taxon>
        <taxon>Saccharomycetes</taxon>
        <taxon>Saccharomycetales</taxon>
        <taxon>Saccharomycetaceae</taxon>
        <taxon>Kluyveromyces</taxon>
    </lineage>
</organism>
<dbReference type="OrthoDB" id="310853at2759"/>
<keyword evidence="4" id="KW-0227">DNA damage</keyword>
<dbReference type="GO" id="GO:0006281">
    <property type="term" value="P:DNA repair"/>
    <property type="evidence" value="ECO:0007669"/>
    <property type="project" value="UniProtKB-KW"/>
</dbReference>
<dbReference type="GO" id="GO:0003677">
    <property type="term" value="F:DNA binding"/>
    <property type="evidence" value="ECO:0007669"/>
    <property type="project" value="TreeGrafter"/>
</dbReference>
<dbReference type="EMBL" id="CCBQ010000018">
    <property type="protein sequence ID" value="CDO92756.1"/>
    <property type="molecule type" value="Genomic_DNA"/>
</dbReference>
<evidence type="ECO:0000256" key="4">
    <source>
        <dbReference type="ARBA" id="ARBA00022763"/>
    </source>
</evidence>
<keyword evidence="13" id="KW-1185">Reference proteome</keyword>
<evidence type="ECO:0000256" key="1">
    <source>
        <dbReference type="ARBA" id="ARBA00004123"/>
    </source>
</evidence>
<gene>
    <name evidence="12" type="ORF">KLDO_g1067</name>
</gene>
<feature type="compositionally biased region" description="Acidic residues" evidence="10">
    <location>
        <begin position="1011"/>
        <end position="1020"/>
    </location>
</feature>
<feature type="compositionally biased region" description="Basic residues" evidence="10">
    <location>
        <begin position="997"/>
        <end position="1007"/>
    </location>
</feature>
<evidence type="ECO:0000259" key="11">
    <source>
        <dbReference type="Pfam" id="PF04821"/>
    </source>
</evidence>
<evidence type="ECO:0000256" key="3">
    <source>
        <dbReference type="ARBA" id="ARBA00021529"/>
    </source>
</evidence>
<feature type="domain" description="Timeless N-terminal" evidence="11">
    <location>
        <begin position="59"/>
        <end position="377"/>
    </location>
</feature>
<evidence type="ECO:0000256" key="2">
    <source>
        <dbReference type="ARBA" id="ARBA00008174"/>
    </source>
</evidence>
<evidence type="ECO:0000313" key="12">
    <source>
        <dbReference type="EMBL" id="CDO92756.1"/>
    </source>
</evidence>
<evidence type="ECO:0000256" key="8">
    <source>
        <dbReference type="ARBA" id="ARBA00023254"/>
    </source>
</evidence>
<dbReference type="InterPro" id="IPR006906">
    <property type="entry name" value="Timeless_N"/>
</dbReference>
<evidence type="ECO:0000256" key="10">
    <source>
        <dbReference type="SAM" id="MobiDB-lite"/>
    </source>
</evidence>
<evidence type="ECO:0000256" key="6">
    <source>
        <dbReference type="ARBA" id="ARBA00023204"/>
    </source>
</evidence>
<dbReference type="Proteomes" id="UP000031516">
    <property type="component" value="Unassembled WGS sequence"/>
</dbReference>
<accession>A0A0A8L3L6</accession>
<keyword evidence="5" id="KW-0236">DNA replication inhibitor</keyword>
<dbReference type="Pfam" id="PF04821">
    <property type="entry name" value="TIMELESS"/>
    <property type="match status" value="1"/>
</dbReference>
<dbReference type="GO" id="GO:0031298">
    <property type="term" value="C:replication fork protection complex"/>
    <property type="evidence" value="ECO:0007669"/>
    <property type="project" value="TreeGrafter"/>
</dbReference>
<feature type="region of interest" description="Disordered" evidence="10">
    <location>
        <begin position="982"/>
        <end position="1022"/>
    </location>
</feature>
<keyword evidence="9" id="KW-0131">Cell cycle</keyword>
<evidence type="ECO:0000256" key="9">
    <source>
        <dbReference type="ARBA" id="ARBA00023306"/>
    </source>
</evidence>
<keyword evidence="8" id="KW-0469">Meiosis</keyword>
<dbReference type="GO" id="GO:0051321">
    <property type="term" value="P:meiotic cell cycle"/>
    <property type="evidence" value="ECO:0007669"/>
    <property type="project" value="UniProtKB-KW"/>
</dbReference>
<evidence type="ECO:0000256" key="7">
    <source>
        <dbReference type="ARBA" id="ARBA00023242"/>
    </source>
</evidence>
<dbReference type="GO" id="GO:0043111">
    <property type="term" value="P:replication fork arrest"/>
    <property type="evidence" value="ECO:0007669"/>
    <property type="project" value="TreeGrafter"/>
</dbReference>
<reference evidence="12 13" key="1">
    <citation type="submission" date="2014-03" db="EMBL/GenBank/DDBJ databases">
        <title>The genome of Kluyveromyces dobzhanskii.</title>
        <authorList>
            <person name="Nystedt B."/>
            <person name="Astrom S."/>
        </authorList>
    </citation>
    <scope>NUCLEOTIDE SEQUENCE [LARGE SCALE GENOMIC DNA]</scope>
    <source>
        <strain evidence="12 13">CBS 2104</strain>
    </source>
</reference>
<dbReference type="InterPro" id="IPR044998">
    <property type="entry name" value="Timeless"/>
</dbReference>
<name>A0A0A8L3L6_9SACH</name>
<keyword evidence="7" id="KW-0539">Nucleus</keyword>
<proteinExistence type="inferred from homology"/>